<evidence type="ECO:0008006" key="3">
    <source>
        <dbReference type="Google" id="ProtNLM"/>
    </source>
</evidence>
<dbReference type="Pfam" id="PF12710">
    <property type="entry name" value="HAD"/>
    <property type="match status" value="1"/>
</dbReference>
<dbReference type="Proteomes" id="UP000215896">
    <property type="component" value="Unassembled WGS sequence"/>
</dbReference>
<protein>
    <recommendedName>
        <fullName evidence="3">Haloacid dehalogenase-like hydrolase</fullName>
    </recommendedName>
</protein>
<comment type="caution">
    <text evidence="1">The sequence shown here is derived from an EMBL/GenBank/DDBJ whole genome shotgun (WGS) entry which is preliminary data.</text>
</comment>
<organism evidence="1 2">
    <name type="scientific">Enemella evansiae</name>
    <dbReference type="NCBI Taxonomy" id="2016499"/>
    <lineage>
        <taxon>Bacteria</taxon>
        <taxon>Bacillati</taxon>
        <taxon>Actinomycetota</taxon>
        <taxon>Actinomycetes</taxon>
        <taxon>Propionibacteriales</taxon>
        <taxon>Propionibacteriaceae</taxon>
        <taxon>Enemella</taxon>
    </lineage>
</organism>
<evidence type="ECO:0000313" key="1">
    <source>
        <dbReference type="EMBL" id="OYO13701.1"/>
    </source>
</evidence>
<reference evidence="1 2" key="1">
    <citation type="submission" date="2017-07" db="EMBL/GenBank/DDBJ databases">
        <title>Draft whole genome sequences of clinical Proprionibacteriaceae strains.</title>
        <authorList>
            <person name="Bernier A.-M."/>
            <person name="Bernard K."/>
            <person name="Domingo M.-C."/>
        </authorList>
    </citation>
    <scope>NUCLEOTIDE SEQUENCE [LARGE SCALE GENOMIC DNA]</scope>
    <source>
        <strain evidence="1 2">NML 030167</strain>
    </source>
</reference>
<dbReference type="EMBL" id="NMVO01000013">
    <property type="protein sequence ID" value="OYO13701.1"/>
    <property type="molecule type" value="Genomic_DNA"/>
</dbReference>
<dbReference type="InterPro" id="IPR036412">
    <property type="entry name" value="HAD-like_sf"/>
</dbReference>
<dbReference type="Gene3D" id="3.40.50.1000">
    <property type="entry name" value="HAD superfamily/HAD-like"/>
    <property type="match status" value="1"/>
</dbReference>
<dbReference type="AlphaFoldDB" id="A0A255GDM6"/>
<proteinExistence type="predicted"/>
<sequence length="210" mass="22674">MAIYDLDGVITRRDTFTALVMRRLLRTPARLLRAAPVAVPMLRGHEPHRHETARRIAEIAMTGLGERAYAAQAEAFGHRIGGDPGWLRADAIDRLRRQHADGVRIVIATASERFLAAALLASAEVPYDLLSASSLSETPSGMRVTDHRVGARKTEALHDLGVPVNEAEFVTDSLTDLPTARTAARVVLIGASTKTRVGYARAGVTTHALA</sequence>
<name>A0A255GDM6_9ACTN</name>
<gene>
    <name evidence="1" type="ORF">CGZ94_11785</name>
</gene>
<dbReference type="OrthoDB" id="4941655at2"/>
<evidence type="ECO:0000313" key="2">
    <source>
        <dbReference type="Proteomes" id="UP000215896"/>
    </source>
</evidence>
<keyword evidence="2" id="KW-1185">Reference proteome</keyword>
<accession>A0A255GDM6</accession>
<dbReference type="InterPro" id="IPR023214">
    <property type="entry name" value="HAD_sf"/>
</dbReference>
<dbReference type="SUPFAM" id="SSF56784">
    <property type="entry name" value="HAD-like"/>
    <property type="match status" value="1"/>
</dbReference>